<name>A0A1W1EIM5_9ZZZZ</name>
<dbReference type="InterPro" id="IPR050287">
    <property type="entry name" value="MTA/SAH_deaminase"/>
</dbReference>
<dbReference type="PANTHER" id="PTHR43794:SF11">
    <property type="entry name" value="AMIDOHYDROLASE-RELATED DOMAIN-CONTAINING PROTEIN"/>
    <property type="match status" value="1"/>
</dbReference>
<accession>A0A1W1EIM5</accession>
<dbReference type="AlphaFoldDB" id="A0A1W1EIM5"/>
<gene>
    <name evidence="3" type="ORF">MNB_SV-15-987</name>
</gene>
<protein>
    <submittedName>
        <fullName evidence="3">BOX elements</fullName>
    </submittedName>
</protein>
<dbReference type="SUPFAM" id="SSF51338">
    <property type="entry name" value="Composite domain of metallo-dependent hydrolases"/>
    <property type="match status" value="1"/>
</dbReference>
<evidence type="ECO:0000256" key="1">
    <source>
        <dbReference type="ARBA" id="ARBA00022801"/>
    </source>
</evidence>
<evidence type="ECO:0000313" key="3">
    <source>
        <dbReference type="EMBL" id="SHO80728.1"/>
    </source>
</evidence>
<sequence length="409" mass="46115">MKILKANYIYQDGKYIENSAIVFDKKIVDIDTVDNIIEKYPNIEIEKLASNSVIFPGFINTHVHLEFSSNKTTLEYGSFIGWLRSVISNREDIINDSDNKNIRVAIYDMLASGITAYGAISSYGGELEESIKAKQKVVFFNELIGSNPQTVDMLYNDFLERLELSSKYKKENITPAIAIHSPYSVHPIVVKRAISLAKERNIPLSTHFLESSSEKEWLSQGEGEFKEFFEEFLNQSSPATNKDDFLDLFNGYSTHLTHAVEIDDDDIDKISKNSHTIAHCPRSNRYLGGKPLPLKKIIDKNIAFTTATDGMSSNYSLNILDELKSALMIHHNIDINILADKLIESITKNANDILGLNSGVLEKGRDSDIVVITLPNEVKSTKQISLWTILHTNEANRVYIDGKIAYQKI</sequence>
<dbReference type="Pfam" id="PF01979">
    <property type="entry name" value="Amidohydro_1"/>
    <property type="match status" value="1"/>
</dbReference>
<dbReference type="Gene3D" id="3.20.20.140">
    <property type="entry name" value="Metal-dependent hydrolases"/>
    <property type="match status" value="1"/>
</dbReference>
<reference evidence="3" key="1">
    <citation type="submission" date="2016-10" db="EMBL/GenBank/DDBJ databases">
        <authorList>
            <person name="de Groot N.N."/>
        </authorList>
    </citation>
    <scope>NUCLEOTIDE SEQUENCE</scope>
</reference>
<keyword evidence="1" id="KW-0378">Hydrolase</keyword>
<dbReference type="GO" id="GO:0016810">
    <property type="term" value="F:hydrolase activity, acting on carbon-nitrogen (but not peptide) bonds"/>
    <property type="evidence" value="ECO:0007669"/>
    <property type="project" value="InterPro"/>
</dbReference>
<dbReference type="InterPro" id="IPR032466">
    <property type="entry name" value="Metal_Hydrolase"/>
</dbReference>
<dbReference type="EMBL" id="FRYL01000019">
    <property type="protein sequence ID" value="SHO80728.1"/>
    <property type="molecule type" value="Genomic_DNA"/>
</dbReference>
<dbReference type="InterPro" id="IPR006680">
    <property type="entry name" value="Amidohydro-rel"/>
</dbReference>
<dbReference type="NCBIfam" id="NF006269">
    <property type="entry name" value="PRK08418.1"/>
    <property type="match status" value="1"/>
</dbReference>
<dbReference type="SUPFAM" id="SSF51556">
    <property type="entry name" value="Metallo-dependent hydrolases"/>
    <property type="match status" value="1"/>
</dbReference>
<evidence type="ECO:0000259" key="2">
    <source>
        <dbReference type="Pfam" id="PF01979"/>
    </source>
</evidence>
<organism evidence="3">
    <name type="scientific">hydrothermal vent metagenome</name>
    <dbReference type="NCBI Taxonomy" id="652676"/>
    <lineage>
        <taxon>unclassified sequences</taxon>
        <taxon>metagenomes</taxon>
        <taxon>ecological metagenomes</taxon>
    </lineage>
</organism>
<dbReference type="PANTHER" id="PTHR43794">
    <property type="entry name" value="AMINOHYDROLASE SSNA-RELATED"/>
    <property type="match status" value="1"/>
</dbReference>
<dbReference type="InterPro" id="IPR011059">
    <property type="entry name" value="Metal-dep_hydrolase_composite"/>
</dbReference>
<feature type="domain" description="Amidohydrolase-related" evidence="2">
    <location>
        <begin position="53"/>
        <end position="404"/>
    </location>
</feature>
<proteinExistence type="predicted"/>
<dbReference type="Gene3D" id="2.30.40.10">
    <property type="entry name" value="Urease, subunit C, domain 1"/>
    <property type="match status" value="1"/>
</dbReference>